<keyword evidence="4 5" id="KW-0472">Membrane</keyword>
<evidence type="ECO:0000313" key="7">
    <source>
        <dbReference type="Proteomes" id="UP000663879"/>
    </source>
</evidence>
<organism evidence="6 7">
    <name type="scientific">Brachionus calyciflorus</name>
    <dbReference type="NCBI Taxonomy" id="104777"/>
    <lineage>
        <taxon>Eukaryota</taxon>
        <taxon>Metazoa</taxon>
        <taxon>Spiralia</taxon>
        <taxon>Gnathifera</taxon>
        <taxon>Rotifera</taxon>
        <taxon>Eurotatoria</taxon>
        <taxon>Monogononta</taxon>
        <taxon>Pseudotrocha</taxon>
        <taxon>Ploima</taxon>
        <taxon>Brachionidae</taxon>
        <taxon>Brachionus</taxon>
    </lineage>
</organism>
<feature type="transmembrane region" description="Helical" evidence="5">
    <location>
        <begin position="199"/>
        <end position="217"/>
    </location>
</feature>
<evidence type="ECO:0000256" key="1">
    <source>
        <dbReference type="ARBA" id="ARBA00004141"/>
    </source>
</evidence>
<sequence length="243" mass="27792">MSRSRYQLLPTNDTSPALEVNLTTGPVSAQNEILTEINLAENHENSSIAQTETVNVNLIQVPQTDSNLPPLSELPSYTEALRIKATEAQTNELPPGYFSGSNPNDTRFPIVENIDLRAYTEADLASFEQDIGSECMFLSAFMIAFFFNWVGFFASICLIPNAAGKYGALSGFGLSMAKWVTIVRYQDWMVNMNDFQQKLFVWLFIFLGFYLFFRGLINYMTLKYRPRGEYPVERRNRWYSIMD</sequence>
<dbReference type="OrthoDB" id="10003116at2759"/>
<evidence type="ECO:0000313" key="6">
    <source>
        <dbReference type="EMBL" id="CAF0736702.1"/>
    </source>
</evidence>
<keyword evidence="2 5" id="KW-0812">Transmembrane</keyword>
<dbReference type="PANTHER" id="PTHR13396:SF5">
    <property type="entry name" value="NEDD4 FAMILY INTERACTING PROTEIN"/>
    <property type="match status" value="1"/>
</dbReference>
<dbReference type="PANTHER" id="PTHR13396">
    <property type="entry name" value="NEDD4 FAMILY INTERACTING PROTEIN 1/2"/>
    <property type="match status" value="1"/>
</dbReference>
<evidence type="ECO:0000256" key="2">
    <source>
        <dbReference type="ARBA" id="ARBA00022692"/>
    </source>
</evidence>
<dbReference type="GO" id="GO:0006511">
    <property type="term" value="P:ubiquitin-dependent protein catabolic process"/>
    <property type="evidence" value="ECO:0007669"/>
    <property type="project" value="TreeGrafter"/>
</dbReference>
<dbReference type="GO" id="GO:0030001">
    <property type="term" value="P:metal ion transport"/>
    <property type="evidence" value="ECO:0007669"/>
    <property type="project" value="InterPro"/>
</dbReference>
<protein>
    <submittedName>
        <fullName evidence="6">Uncharacterized protein</fullName>
    </submittedName>
</protein>
<dbReference type="EMBL" id="CAJNOC010000271">
    <property type="protein sequence ID" value="CAF0736702.1"/>
    <property type="molecule type" value="Genomic_DNA"/>
</dbReference>
<keyword evidence="7" id="KW-1185">Reference proteome</keyword>
<dbReference type="AlphaFoldDB" id="A0A813NBB7"/>
<feature type="transmembrane region" description="Helical" evidence="5">
    <location>
        <begin position="166"/>
        <end position="187"/>
    </location>
</feature>
<comment type="subcellular location">
    <subcellularLocation>
        <location evidence="1">Membrane</location>
        <topology evidence="1">Multi-pass membrane protein</topology>
    </subcellularLocation>
</comment>
<reference evidence="6" key="1">
    <citation type="submission" date="2021-02" db="EMBL/GenBank/DDBJ databases">
        <authorList>
            <person name="Nowell W R."/>
        </authorList>
    </citation>
    <scope>NUCLEOTIDE SEQUENCE</scope>
    <source>
        <strain evidence="6">Ploen Becks lab</strain>
    </source>
</reference>
<dbReference type="GO" id="GO:0005783">
    <property type="term" value="C:endoplasmic reticulum"/>
    <property type="evidence" value="ECO:0007669"/>
    <property type="project" value="TreeGrafter"/>
</dbReference>
<feature type="transmembrane region" description="Helical" evidence="5">
    <location>
        <begin position="136"/>
        <end position="159"/>
    </location>
</feature>
<dbReference type="GO" id="GO:0048471">
    <property type="term" value="C:perinuclear region of cytoplasm"/>
    <property type="evidence" value="ECO:0007669"/>
    <property type="project" value="TreeGrafter"/>
</dbReference>
<dbReference type="CDD" id="cd22212">
    <property type="entry name" value="NDFIP-like"/>
    <property type="match status" value="1"/>
</dbReference>
<comment type="caution">
    <text evidence="6">The sequence shown here is derived from an EMBL/GenBank/DDBJ whole genome shotgun (WGS) entry which is preliminary data.</text>
</comment>
<keyword evidence="3 5" id="KW-1133">Transmembrane helix</keyword>
<accession>A0A813NBB7</accession>
<evidence type="ECO:0000256" key="3">
    <source>
        <dbReference type="ARBA" id="ARBA00022989"/>
    </source>
</evidence>
<dbReference type="GO" id="GO:0050699">
    <property type="term" value="F:WW domain binding"/>
    <property type="evidence" value="ECO:0007669"/>
    <property type="project" value="TreeGrafter"/>
</dbReference>
<proteinExistence type="predicted"/>
<dbReference type="Pfam" id="PF10176">
    <property type="entry name" value="NEDD4_Bsd2"/>
    <property type="match status" value="1"/>
</dbReference>
<gene>
    <name evidence="6" type="ORF">OXX778_LOCUS3165</name>
</gene>
<dbReference type="InterPro" id="IPR019325">
    <property type="entry name" value="NEDD4/Bsd2"/>
</dbReference>
<dbReference type="Proteomes" id="UP000663879">
    <property type="component" value="Unassembled WGS sequence"/>
</dbReference>
<dbReference type="GO" id="GO:0031398">
    <property type="term" value="P:positive regulation of protein ubiquitination"/>
    <property type="evidence" value="ECO:0007669"/>
    <property type="project" value="TreeGrafter"/>
</dbReference>
<dbReference type="GO" id="GO:0007034">
    <property type="term" value="P:vacuolar transport"/>
    <property type="evidence" value="ECO:0007669"/>
    <property type="project" value="InterPro"/>
</dbReference>
<name>A0A813NBB7_9BILA</name>
<dbReference type="GO" id="GO:0016020">
    <property type="term" value="C:membrane"/>
    <property type="evidence" value="ECO:0007669"/>
    <property type="project" value="UniProtKB-SubCell"/>
</dbReference>
<evidence type="ECO:0000256" key="5">
    <source>
        <dbReference type="SAM" id="Phobius"/>
    </source>
</evidence>
<evidence type="ECO:0000256" key="4">
    <source>
        <dbReference type="ARBA" id="ARBA00023136"/>
    </source>
</evidence>
<dbReference type="GO" id="GO:0005794">
    <property type="term" value="C:Golgi apparatus"/>
    <property type="evidence" value="ECO:0007669"/>
    <property type="project" value="TreeGrafter"/>
</dbReference>